<dbReference type="Gene3D" id="1.25.10.10">
    <property type="entry name" value="Leucine-rich Repeat Variant"/>
    <property type="match status" value="1"/>
</dbReference>
<dbReference type="SUPFAM" id="SSF48371">
    <property type="entry name" value="ARM repeat"/>
    <property type="match status" value="1"/>
</dbReference>
<dbReference type="InterPro" id="IPR016024">
    <property type="entry name" value="ARM-type_fold"/>
</dbReference>
<accession>A0A6M8J8K6</accession>
<protein>
    <submittedName>
        <fullName evidence="1">Uncharacterized protein</fullName>
    </submittedName>
</protein>
<dbReference type="AlphaFoldDB" id="A0A6M8J8K6"/>
<evidence type="ECO:0000313" key="2">
    <source>
        <dbReference type="Proteomes" id="UP000503297"/>
    </source>
</evidence>
<gene>
    <name evidence="1" type="ORF">HLV38_06055</name>
</gene>
<evidence type="ECO:0000313" key="1">
    <source>
        <dbReference type="EMBL" id="QKF07719.1"/>
    </source>
</evidence>
<reference evidence="2" key="1">
    <citation type="submission" date="2020-05" db="EMBL/GenBank/DDBJ databases">
        <title>Novel species in genus Nocardioides.</title>
        <authorList>
            <person name="Zhang G."/>
        </authorList>
    </citation>
    <scope>NUCLEOTIDE SEQUENCE [LARGE SCALE GENOMIC DNA]</scope>
    <source>
        <strain evidence="2">zg-1050</strain>
    </source>
</reference>
<name>A0A6M8J8K6_9ACTN</name>
<proteinExistence type="predicted"/>
<dbReference type="EMBL" id="CP053716">
    <property type="protein sequence ID" value="QKF07719.1"/>
    <property type="molecule type" value="Genomic_DNA"/>
</dbReference>
<dbReference type="InterPro" id="IPR011989">
    <property type="entry name" value="ARM-like"/>
</dbReference>
<sequence>MSEARMETSDQVTAALNDADVLTALVESLEGSSRRARQTASSTLALVARENPSLLVPYADNLIDALNRPEAQTRWECIDALALLVPEAIERCDAAVVDVEAALFDEGNGSVRLSAVRFLCKLGAADPARSDVVWPLLDEAIQCYHGDLEFTDMLGAIAEFASGALSVETRAALIERLSFDATNGKGALKKKAASIIDIAQAAS</sequence>
<organism evidence="1 2">
    <name type="scientific">Berryella wangjianweii</name>
    <dbReference type="NCBI Taxonomy" id="2734634"/>
    <lineage>
        <taxon>Bacteria</taxon>
        <taxon>Bacillati</taxon>
        <taxon>Actinomycetota</taxon>
        <taxon>Coriobacteriia</taxon>
        <taxon>Eggerthellales</taxon>
        <taxon>Eggerthellaceae</taxon>
        <taxon>Berryella</taxon>
    </lineage>
</organism>
<dbReference type="RefSeq" id="WP_172166534.1">
    <property type="nucleotide sequence ID" value="NZ_CP053716.1"/>
</dbReference>
<dbReference type="KEGG" id="bwa:HLV38_06055"/>
<keyword evidence="2" id="KW-1185">Reference proteome</keyword>
<dbReference type="Proteomes" id="UP000503297">
    <property type="component" value="Chromosome"/>
</dbReference>